<evidence type="ECO:0000256" key="6">
    <source>
        <dbReference type="ARBA" id="ARBA00022741"/>
    </source>
</evidence>
<reference evidence="14 15" key="1">
    <citation type="submission" date="2018-09" db="EMBL/GenBank/DDBJ databases">
        <authorList>
            <person name="Wang Z."/>
        </authorList>
    </citation>
    <scope>NUCLEOTIDE SEQUENCE [LARGE SCALE GENOMIC DNA]</scope>
    <source>
        <strain evidence="14 15">ALS 81</strain>
    </source>
</reference>
<keyword evidence="7 11" id="KW-0418">Kinase</keyword>
<dbReference type="Pfam" id="PF06315">
    <property type="entry name" value="AceK_kinase"/>
    <property type="match status" value="1"/>
</dbReference>
<comment type="caution">
    <text evidence="14">The sequence shown here is derived from an EMBL/GenBank/DDBJ whole genome shotgun (WGS) entry which is preliminary data.</text>
</comment>
<keyword evidence="5 11" id="KW-0808">Transferase</keyword>
<comment type="similarity">
    <text evidence="11">Belongs to the AceK family.</text>
</comment>
<evidence type="ECO:0000256" key="3">
    <source>
        <dbReference type="ARBA" id="ARBA00022527"/>
    </source>
</evidence>
<evidence type="ECO:0000313" key="15">
    <source>
        <dbReference type="Proteomes" id="UP000286482"/>
    </source>
</evidence>
<feature type="active site" evidence="11">
    <location>
        <position position="377"/>
    </location>
</feature>
<dbReference type="GO" id="GO:0006006">
    <property type="term" value="P:glucose metabolic process"/>
    <property type="evidence" value="ECO:0007669"/>
    <property type="project" value="InterPro"/>
</dbReference>
<dbReference type="OrthoDB" id="5287793at2"/>
<keyword evidence="6 11" id="KW-0547">Nucleotide-binding</keyword>
<evidence type="ECO:0000259" key="12">
    <source>
        <dbReference type="Pfam" id="PF06315"/>
    </source>
</evidence>
<dbReference type="PANTHER" id="PTHR39559">
    <property type="match status" value="1"/>
</dbReference>
<dbReference type="GO" id="GO:0004674">
    <property type="term" value="F:protein serine/threonine kinase activity"/>
    <property type="evidence" value="ECO:0007669"/>
    <property type="project" value="UniProtKB-KW"/>
</dbReference>
<evidence type="ECO:0000256" key="2">
    <source>
        <dbReference type="ARBA" id="ARBA00022490"/>
    </source>
</evidence>
<dbReference type="HAMAP" id="MF_00747">
    <property type="entry name" value="AceK"/>
    <property type="match status" value="1"/>
</dbReference>
<evidence type="ECO:0000256" key="10">
    <source>
        <dbReference type="ARBA" id="ARBA00022912"/>
    </source>
</evidence>
<keyword evidence="4 11" id="KW-0816">Tricarboxylic acid cycle</keyword>
<evidence type="ECO:0000256" key="8">
    <source>
        <dbReference type="ARBA" id="ARBA00022801"/>
    </source>
</evidence>
<gene>
    <name evidence="11" type="primary">aceK</name>
    <name evidence="14" type="ORF">DBZ36_08880</name>
</gene>
<name>A0A420ECW8_9ALTE</name>
<comment type="subcellular location">
    <subcellularLocation>
        <location evidence="11">Cytoplasm</location>
    </subcellularLocation>
</comment>
<dbReference type="RefSeq" id="WP_120354592.1">
    <property type="nucleotide sequence ID" value="NZ_RAQO01000005.1"/>
</dbReference>
<dbReference type="AlphaFoldDB" id="A0A420ECW8"/>
<evidence type="ECO:0000259" key="13">
    <source>
        <dbReference type="Pfam" id="PF20423"/>
    </source>
</evidence>
<dbReference type="GO" id="GO:0006099">
    <property type="term" value="P:tricarboxylic acid cycle"/>
    <property type="evidence" value="ECO:0007669"/>
    <property type="project" value="UniProtKB-UniRule"/>
</dbReference>
<protein>
    <recommendedName>
        <fullName evidence="11">Isocitrate dehydrogenase kinase/phosphatase</fullName>
        <shortName evidence="11">IDH kinase/phosphatase</shortName>
        <shortName evidence="11">IDHK/P</shortName>
        <ecNumber evidence="11">2.7.11.5</ecNumber>
        <ecNumber evidence="11">3.1.3.-</ecNumber>
    </recommendedName>
</protein>
<sequence length="578" mass="67436">MSQVTQLNAEQIDLAQQAAGLIFERFIAFYDCFYTVTQRAKQRFESEDWSGGQEDANQRIRLYDQHVDSARSSIKTLTGHLSPSDEFSNAVKMSYAKLLKRHDNFEVAESFYNSVYQRLFRHRYIRAHRLFIEPSRYSAAFDYHPEVTKVKDQNLAGLLQQWLVKSDNQLPFASGDAPIKSITNYLESRYPQLHHIKSHQLEFTKEVFYRNRGAYLVGQYHGTGLSFPIMLPLVIREHQLHIDSVLCDSDELSIVFGFARAYFMFATRTPRRIVNFLKRLMPNKSDAELFTAIGCQKHGKTEFYRDYLIHMQSSEDNFELAAGIKGMVMCVFTLPSYPVVFKLIKDEFTPPKDIDEKTVKAKYQLVKRHDRVGRMADTQEFRNLEFPISRFDPQLISELQNLAPSKIKIVDETLTISHLYIERRMIPLNIYLEQANAEQLENAVEEYGSALKQLAAANIFPGDMLFKNFGVTRHGRVIFYDYDEISYMTEMNFRELPKVDSSDYFSTPTHISVGPKDVFPKEFATFLLNRADLRSLFQRFHPDLFTAKFWQDCQNDIRLGHYQEAYPYRHKAGFNQCD</sequence>
<dbReference type="EC" id="2.7.11.5" evidence="11"/>
<evidence type="ECO:0000256" key="1">
    <source>
        <dbReference type="ARBA" id="ARBA00022435"/>
    </source>
</evidence>
<keyword evidence="8 11" id="KW-0378">Hydrolase</keyword>
<comment type="catalytic activity">
    <reaction evidence="11">
        <text>L-seryl-[isocitrate dehydrogenase] + ATP = O-phospho-L-seryl-[isocitrate dehydrogenase] + ADP + H(+)</text>
        <dbReference type="Rhea" id="RHEA:43540"/>
        <dbReference type="Rhea" id="RHEA-COMP:10605"/>
        <dbReference type="Rhea" id="RHEA-COMP:10606"/>
        <dbReference type="ChEBI" id="CHEBI:15378"/>
        <dbReference type="ChEBI" id="CHEBI:29999"/>
        <dbReference type="ChEBI" id="CHEBI:30616"/>
        <dbReference type="ChEBI" id="CHEBI:83421"/>
        <dbReference type="ChEBI" id="CHEBI:456216"/>
        <dbReference type="EC" id="2.7.11.5"/>
    </reaction>
</comment>
<dbReference type="GO" id="GO:0005524">
    <property type="term" value="F:ATP binding"/>
    <property type="evidence" value="ECO:0007669"/>
    <property type="project" value="UniProtKB-UniRule"/>
</dbReference>
<evidence type="ECO:0000256" key="4">
    <source>
        <dbReference type="ARBA" id="ARBA00022532"/>
    </source>
</evidence>
<feature type="domain" description="Isocitrate dehydrogenase kinase/phosphatase (AceK) regulatory" evidence="13">
    <location>
        <begin position="20"/>
        <end position="314"/>
    </location>
</feature>
<dbReference type="GO" id="GO:0006097">
    <property type="term" value="P:glyoxylate cycle"/>
    <property type="evidence" value="ECO:0007669"/>
    <property type="project" value="UniProtKB-UniRule"/>
</dbReference>
<accession>A0A420ECW8</accession>
<dbReference type="InterPro" id="IPR010452">
    <property type="entry name" value="Isocitrate_DH_AceK"/>
</dbReference>
<evidence type="ECO:0000256" key="11">
    <source>
        <dbReference type="HAMAP-Rule" id="MF_00747"/>
    </source>
</evidence>
<feature type="domain" description="Isocitrate dehydrogenase kinase/phosphatase (AceK) kinase" evidence="12">
    <location>
        <begin position="316"/>
        <end position="569"/>
    </location>
</feature>
<evidence type="ECO:0000256" key="5">
    <source>
        <dbReference type="ARBA" id="ARBA00022679"/>
    </source>
</evidence>
<evidence type="ECO:0000256" key="9">
    <source>
        <dbReference type="ARBA" id="ARBA00022840"/>
    </source>
</evidence>
<dbReference type="Proteomes" id="UP000286482">
    <property type="component" value="Unassembled WGS sequence"/>
</dbReference>
<keyword evidence="9 11" id="KW-0067">ATP-binding</keyword>
<dbReference type="InterPro" id="IPR046854">
    <property type="entry name" value="AceK_regulatory"/>
</dbReference>
<dbReference type="EC" id="3.1.3.-" evidence="11"/>
<dbReference type="GO" id="GO:0004721">
    <property type="term" value="F:phosphoprotein phosphatase activity"/>
    <property type="evidence" value="ECO:0007669"/>
    <property type="project" value="UniProtKB-KW"/>
</dbReference>
<dbReference type="GO" id="GO:0008772">
    <property type="term" value="F:[isocitrate dehydrogenase (NADP+)] kinase activity"/>
    <property type="evidence" value="ECO:0007669"/>
    <property type="project" value="UniProtKB-UniRule"/>
</dbReference>
<evidence type="ECO:0000256" key="7">
    <source>
        <dbReference type="ARBA" id="ARBA00022777"/>
    </source>
</evidence>
<dbReference type="GO" id="GO:0005737">
    <property type="term" value="C:cytoplasm"/>
    <property type="evidence" value="ECO:0007669"/>
    <property type="project" value="UniProtKB-SubCell"/>
</dbReference>
<dbReference type="NCBIfam" id="NF002804">
    <property type="entry name" value="PRK02946.1"/>
    <property type="match status" value="1"/>
</dbReference>
<comment type="function">
    <text evidence="11">Bifunctional enzyme which can phosphorylate or dephosphorylate isocitrate dehydrogenase (IDH) on a specific serine residue. This is a regulatory mechanism which enables bacteria to bypass the Krebs cycle via the glyoxylate shunt in response to the source of carbon. When bacteria are grown on glucose, IDH is fully active and unphosphorylated, but when grown on acetate or ethanol, the activity of IDH declines drastically concomitant with its phosphorylation.</text>
</comment>
<keyword evidence="15" id="KW-1185">Reference proteome</keyword>
<keyword evidence="1 11" id="KW-0329">Glyoxylate bypass</keyword>
<dbReference type="GO" id="GO:0016208">
    <property type="term" value="F:AMP binding"/>
    <property type="evidence" value="ECO:0007669"/>
    <property type="project" value="TreeGrafter"/>
</dbReference>
<feature type="binding site" evidence="11">
    <location>
        <position position="342"/>
    </location>
    <ligand>
        <name>ATP</name>
        <dbReference type="ChEBI" id="CHEBI:30616"/>
    </ligand>
</feature>
<keyword evidence="2 11" id="KW-0963">Cytoplasm</keyword>
<dbReference type="PANTHER" id="PTHR39559:SF1">
    <property type="entry name" value="ISOCITRATE DEHYDROGENASE KINASE_PHOSPHATASE"/>
    <property type="match status" value="1"/>
</dbReference>
<keyword evidence="3 11" id="KW-0723">Serine/threonine-protein kinase</keyword>
<dbReference type="Pfam" id="PF20423">
    <property type="entry name" value="AceK_regulatory"/>
    <property type="match status" value="1"/>
</dbReference>
<keyword evidence="10 11" id="KW-0904">Protein phosphatase</keyword>
<dbReference type="InterPro" id="IPR046855">
    <property type="entry name" value="AceK_kinase"/>
</dbReference>
<dbReference type="PIRSF" id="PIRSF000719">
    <property type="entry name" value="AceK"/>
    <property type="match status" value="1"/>
</dbReference>
<evidence type="ECO:0000313" key="14">
    <source>
        <dbReference type="EMBL" id="RKF18513.1"/>
    </source>
</evidence>
<proteinExistence type="inferred from homology"/>
<organism evidence="14 15">
    <name type="scientific">Alginatibacterium sediminis</name>
    <dbReference type="NCBI Taxonomy" id="2164068"/>
    <lineage>
        <taxon>Bacteria</taxon>
        <taxon>Pseudomonadati</taxon>
        <taxon>Pseudomonadota</taxon>
        <taxon>Gammaproteobacteria</taxon>
        <taxon>Alteromonadales</taxon>
        <taxon>Alteromonadaceae</taxon>
        <taxon>Alginatibacterium</taxon>
    </lineage>
</organism>
<feature type="binding site" evidence="11">
    <location>
        <begin position="321"/>
        <end position="327"/>
    </location>
    <ligand>
        <name>ATP</name>
        <dbReference type="ChEBI" id="CHEBI:30616"/>
    </ligand>
</feature>
<dbReference type="EMBL" id="RAQO01000005">
    <property type="protein sequence ID" value="RKF18513.1"/>
    <property type="molecule type" value="Genomic_DNA"/>
</dbReference>